<feature type="coiled-coil region" evidence="1">
    <location>
        <begin position="290"/>
        <end position="317"/>
    </location>
</feature>
<keyword evidence="3" id="KW-1185">Reference proteome</keyword>
<sequence>MSKINFFNPYSLLKLSVKSIFGINCDKAIDFLVQLPHNEVFEAALLLNRRKISFSMYEPVYQPISEYVSAVCPFPDSWTEFCQQSNNLSSNPKEFTSLLDLLNKINKISCDVDRLIRDKSKFLTVVSCGDIPKLLTPMLYRIDTLIYDLEKSQFKMRKPFHYLVEILFLQLKYSFLPLEKILYLSPLRRILFGASDHLNNLINDLKMLKSTIFPIMHICSFVSLEDMMEMFHRSGSVLSNDNISMASSFLRIKYPPLIATRKLRLDLILKGTNISCEDSSNKQLVTKSHLDRISNLVKKLEREIKEMEEFMKKLPEECSVTKKAKFT</sequence>
<name>A0A0S4M2Z7_9BURK</name>
<dbReference type="OrthoDB" id="9981379at2"/>
<organism evidence="2 3">
    <name type="scientific">Candidatus Ichthyocystis hellenicum</name>
    <dbReference type="NCBI Taxonomy" id="1561003"/>
    <lineage>
        <taxon>Bacteria</taxon>
        <taxon>Pseudomonadati</taxon>
        <taxon>Pseudomonadota</taxon>
        <taxon>Betaproteobacteria</taxon>
        <taxon>Burkholderiales</taxon>
        <taxon>Candidatus Ichthyocystis</taxon>
    </lineage>
</organism>
<dbReference type="EMBL" id="LN906597">
    <property type="protein sequence ID" value="CUT18147.1"/>
    <property type="molecule type" value="Genomic_DNA"/>
</dbReference>
<evidence type="ECO:0000313" key="3">
    <source>
        <dbReference type="Proteomes" id="UP000198651"/>
    </source>
</evidence>
<evidence type="ECO:0000313" key="2">
    <source>
        <dbReference type="EMBL" id="CUT18147.1"/>
    </source>
</evidence>
<accession>A0A0S4M2Z7</accession>
<proteinExistence type="predicted"/>
<gene>
    <name evidence="2" type="ORF">Ark11_1343</name>
</gene>
<dbReference type="Proteomes" id="UP000198651">
    <property type="component" value="Chromosome I"/>
</dbReference>
<evidence type="ECO:0000256" key="1">
    <source>
        <dbReference type="SAM" id="Coils"/>
    </source>
</evidence>
<keyword evidence="1" id="KW-0175">Coiled coil</keyword>
<reference evidence="3" key="1">
    <citation type="submission" date="2015-11" db="EMBL/GenBank/DDBJ databases">
        <authorList>
            <person name="Seth-Smith H.M.B."/>
        </authorList>
    </citation>
    <scope>NUCLEOTIDE SEQUENCE [LARGE SCALE GENOMIC DNA]</scope>
    <source>
        <strain evidence="3">2013Ark11</strain>
    </source>
</reference>
<dbReference type="AlphaFoldDB" id="A0A0S4M2Z7"/>
<dbReference type="RefSeq" id="WP_092343558.1">
    <property type="nucleotide sequence ID" value="NZ_LN906597.1"/>
</dbReference>
<protein>
    <submittedName>
        <fullName evidence="2">Putative coiled coil protein</fullName>
    </submittedName>
</protein>